<comment type="caution">
    <text evidence="6">The sequence shown here is derived from an EMBL/GenBank/DDBJ whole genome shotgun (WGS) entry which is preliminary data.</text>
</comment>
<dbReference type="InterPro" id="IPR041792">
    <property type="entry name" value="MPP_PAP"/>
</dbReference>
<evidence type="ECO:0000313" key="6">
    <source>
        <dbReference type="EMBL" id="GAA5795072.1"/>
    </source>
</evidence>
<feature type="compositionally biased region" description="Low complexity" evidence="4">
    <location>
        <begin position="956"/>
        <end position="970"/>
    </location>
</feature>
<feature type="region of interest" description="Disordered" evidence="4">
    <location>
        <begin position="1"/>
        <end position="25"/>
    </location>
</feature>
<dbReference type="SUPFAM" id="SSF56300">
    <property type="entry name" value="Metallo-dependent phosphatases"/>
    <property type="match status" value="1"/>
</dbReference>
<dbReference type="SUPFAM" id="SSF49363">
    <property type="entry name" value="Purple acid phosphatase, N-terminal domain"/>
    <property type="match status" value="1"/>
</dbReference>
<accession>A0ABP9XJW3</accession>
<keyword evidence="7" id="KW-1185">Reference proteome</keyword>
<keyword evidence="3" id="KW-0378">Hydrolase</keyword>
<dbReference type="PROSITE" id="PS51299">
    <property type="entry name" value="HTH_APSES"/>
    <property type="match status" value="1"/>
</dbReference>
<dbReference type="Gene3D" id="3.60.21.10">
    <property type="match status" value="1"/>
</dbReference>
<evidence type="ECO:0000256" key="4">
    <source>
        <dbReference type="SAM" id="MobiDB-lite"/>
    </source>
</evidence>
<evidence type="ECO:0000256" key="2">
    <source>
        <dbReference type="ARBA" id="ARBA00023180"/>
    </source>
</evidence>
<reference evidence="6 7" key="1">
    <citation type="submission" date="2024-04" db="EMBL/GenBank/DDBJ databases">
        <title>genome sequences of Mucor flavus KT1a and Helicostylum pulchrum KT1b strains isolation_sourced from the surface of a dry-aged beef.</title>
        <authorList>
            <person name="Toyotome T."/>
            <person name="Hosono M."/>
            <person name="Torimaru M."/>
            <person name="Fukuda K."/>
            <person name="Mikami N."/>
        </authorList>
    </citation>
    <scope>NUCLEOTIDE SEQUENCE [LARGE SCALE GENOMIC DNA]</scope>
    <source>
        <strain evidence="6 7">KT1b</strain>
    </source>
</reference>
<feature type="compositionally biased region" description="Low complexity" evidence="4">
    <location>
        <begin position="458"/>
        <end position="477"/>
    </location>
</feature>
<feature type="compositionally biased region" description="Polar residues" evidence="4">
    <location>
        <begin position="932"/>
        <end position="947"/>
    </location>
</feature>
<evidence type="ECO:0000259" key="5">
    <source>
        <dbReference type="PROSITE" id="PS51299"/>
    </source>
</evidence>
<evidence type="ECO:0000313" key="7">
    <source>
        <dbReference type="Proteomes" id="UP001476247"/>
    </source>
</evidence>
<organism evidence="6 7">
    <name type="scientific">Helicostylum pulchrum</name>
    <dbReference type="NCBI Taxonomy" id="562976"/>
    <lineage>
        <taxon>Eukaryota</taxon>
        <taxon>Fungi</taxon>
        <taxon>Fungi incertae sedis</taxon>
        <taxon>Mucoromycota</taxon>
        <taxon>Mucoromycotina</taxon>
        <taxon>Mucoromycetes</taxon>
        <taxon>Mucorales</taxon>
        <taxon>Mucorineae</taxon>
        <taxon>Mucoraceae</taxon>
        <taxon>Helicostylum</taxon>
    </lineage>
</organism>
<dbReference type="InterPro" id="IPR008963">
    <property type="entry name" value="Purple_acid_Pase-like_N"/>
</dbReference>
<dbReference type="Pfam" id="PF25318">
    <property type="entry name" value="WHD_GDS1"/>
    <property type="match status" value="1"/>
</dbReference>
<sequence length="1613" mass="178229">MAQKTNNEISQKKHRQGGLPVSIHPDDAKDKVFTAILKALLKMGNKPSSPKELANIIVKHKYATLGGATPFATVSSRISQHFKRAAEHNPPRAPLLAKHVDQNHSRKINYSLATGESASSSSPPTTATTTAATNTTTTEPHDVNITAAISSGIGPQYTEDPSRTNSKTRRHVSPKLLRKGEEADDEEEEEEEEEEESELEEEDLEDVSAIFHPSKKRKSEHLSTPPPPMSPSIHPIQQEPRASTIDGYNQSMLGSDDESDGEHSDYHEEMLQGDQDLDILAARRLSRRQSNAKTKSNIKSSSSSNMNRTPPNLTFSQHPHEPSTISPANTPQPIITETQNSIPTITSPLLEKAISPIEPSTITEIGPIIESSIEAKPIMPSLQLPPPSPPVTTLTNIRKPSFSFSSGFPGDQELWTPFSFEHDFDNVFLQEPSTAHHIPFNIATPESVSVSELDNYFSSTSTTSSSSNRSQRKSFSSAMLGPNDKSLLQKVLLASAARGVADKIDEEEEEQPKPKEKEKEKPIQQAPEPSIKSSFSSSSLMDVDNGEDFVKFEDDEKKESPPPPPSIKKVADILPANTNTTTATTTTTTVTPTNNTTLSAAEILKSMNIQNLNLSALHQMTSNIPSLQHLSPTFDLAKTMAAYMQSLAKSANANAASSATNSPHAMDLKSILTRFPALEAFIKKDPVVAAPPPTPQPPPLVSAVPGADFIPNLVSATEPIVHTLAPMTPPMYITLIDHIAVCIVVLAKTDTTPEYRIMRRVDTGFINGTVLLTAGGIETESERSMILSFEMERVRMPKKKSQLFGTWIPLRRAQELAVTCSIQHKLGHFLEDSIESYFPNPLPIQVNTRKPHRDSRLTALALAALRSDNSKTNGFIVPPISRQSSSSGSMGAAQLQELLLTHPNKALKSNGLSKAPLLGRYDDQEEEPNPVPISTTTSVANSTNGSVSGKEESDVDIVNSSDSSVAATSSNEEDSESEDHDTASNDLEEMISRVTHTNKQPLHIHPRDLQKKRRRSIVKEEEPELKLTKPVRKKSNSTGGKWSNGTTTTTNNSTSKPAGTIITTATPSTKKSSTIIIKKSVTGGGKKATVKKEEDEEDEIDNVVVEHKPVLEAPVKPEPLLSPKMDDVVEEEERVDEDDEDEDIDIGGSDFDDDLLVNNKTVVCYGGPQTYTGIDRYNEAGSWNQTYHEAHPQQLHISWVSDGKAFTVQFSTIKPVQRSHLMYWSYDGMEHEQVNESEEWEFIDGGAAKSSRYMHTLISNRLDSATIYEYKVVTVDAEGKLHSSDIYQMHTPDLLSSSSFKFLATGDIGVVNAVSMPLFKQLAKSHDYDFVAIMGDQGYDLADFDGKKGDEYMNFAQDLYANVPILTTAGNHESAYNFSHYKHRFDLLPYRQSNFADAMQYSINYKTLHLISFSTEVFFYGSEDQIKTSLNWLEQDLIKATRNRSLRPWIIVIGHRPLYCSILSNVDCNENAERLRFGFDGKLGLETLLTKYNVDLYLCGHKHNYERTFPVRNNTLITESYHNAPSFFQVITGNAGNYEGPDQFDMTGELPNWLGNRFQGYGFSSIQISARHLDLHHYETNIDGSLGLLKDHVRVSKTTSHVNKQKIISPLPS</sequence>
<dbReference type="InterPro" id="IPR057511">
    <property type="entry name" value="WH_GDS1"/>
</dbReference>
<keyword evidence="1" id="KW-0732">Signal</keyword>
<feature type="compositionally biased region" description="Basic and acidic residues" evidence="4">
    <location>
        <begin position="1017"/>
        <end position="1027"/>
    </location>
</feature>
<dbReference type="Pfam" id="PF14008">
    <property type="entry name" value="Metallophos_C"/>
    <property type="match status" value="1"/>
</dbReference>
<dbReference type="Gene3D" id="3.10.260.10">
    <property type="entry name" value="Transcription regulator HTH, APSES-type DNA-binding domain"/>
    <property type="match status" value="1"/>
</dbReference>
<feature type="compositionally biased region" description="Low complexity" evidence="4">
    <location>
        <begin position="113"/>
        <end position="138"/>
    </location>
</feature>
<feature type="compositionally biased region" description="Basic residues" evidence="4">
    <location>
        <begin position="166"/>
        <end position="177"/>
    </location>
</feature>
<comment type="catalytic activity">
    <reaction evidence="3">
        <text>a phosphate monoester + H2O = an alcohol + phosphate</text>
        <dbReference type="Rhea" id="RHEA:15017"/>
        <dbReference type="ChEBI" id="CHEBI:15377"/>
        <dbReference type="ChEBI" id="CHEBI:30879"/>
        <dbReference type="ChEBI" id="CHEBI:43474"/>
        <dbReference type="ChEBI" id="CHEBI:67140"/>
        <dbReference type="EC" id="3.1.3.2"/>
    </reaction>
</comment>
<dbReference type="InterPro" id="IPR029052">
    <property type="entry name" value="Metallo-depent_PP-like"/>
</dbReference>
<dbReference type="InterPro" id="IPR003163">
    <property type="entry name" value="Tscrpt_reg_HTH_APSES-type"/>
</dbReference>
<dbReference type="CDD" id="cd00839">
    <property type="entry name" value="MPP_PAPs"/>
    <property type="match status" value="1"/>
</dbReference>
<proteinExistence type="inferred from homology"/>
<feature type="region of interest" description="Disordered" evidence="4">
    <location>
        <begin position="113"/>
        <end position="272"/>
    </location>
</feature>
<feature type="compositionally biased region" description="Low complexity" evidence="4">
    <location>
        <begin position="523"/>
        <end position="539"/>
    </location>
</feature>
<protein>
    <recommendedName>
        <fullName evidence="3">Purple acid phosphatase</fullName>
        <ecNumber evidence="3">3.1.3.2</ecNumber>
    </recommendedName>
</protein>
<dbReference type="InterPro" id="IPR025733">
    <property type="entry name" value="PAPs_C"/>
</dbReference>
<dbReference type="PANTHER" id="PTHR45867:SF3">
    <property type="entry name" value="ACID PHOSPHATASE TYPE 7"/>
    <property type="match status" value="1"/>
</dbReference>
<feature type="region of interest" description="Disordered" evidence="4">
    <location>
        <begin position="457"/>
        <end position="480"/>
    </location>
</feature>
<dbReference type="InterPro" id="IPR036887">
    <property type="entry name" value="HTH_APSES_sf"/>
</dbReference>
<dbReference type="EMBL" id="BAABUJ010000004">
    <property type="protein sequence ID" value="GAA5795072.1"/>
    <property type="molecule type" value="Genomic_DNA"/>
</dbReference>
<feature type="region of interest" description="Disordered" evidence="4">
    <location>
        <begin position="922"/>
        <end position="1066"/>
    </location>
</feature>
<evidence type="ECO:0000256" key="3">
    <source>
        <dbReference type="RuleBase" id="RU361203"/>
    </source>
</evidence>
<feature type="compositionally biased region" description="Basic and acidic residues" evidence="4">
    <location>
        <begin position="511"/>
        <end position="522"/>
    </location>
</feature>
<feature type="region of interest" description="Disordered" evidence="4">
    <location>
        <begin position="286"/>
        <end position="329"/>
    </location>
</feature>
<feature type="compositionally biased region" description="Acidic residues" evidence="4">
    <location>
        <begin position="182"/>
        <end position="206"/>
    </location>
</feature>
<dbReference type="EC" id="3.1.3.2" evidence="3"/>
<feature type="compositionally biased region" description="Basic and acidic residues" evidence="4">
    <location>
        <begin position="261"/>
        <end position="270"/>
    </location>
</feature>
<feature type="domain" description="HTH APSES-type" evidence="5">
    <location>
        <begin position="734"/>
        <end position="841"/>
    </location>
</feature>
<feature type="region of interest" description="Disordered" evidence="4">
    <location>
        <begin position="502"/>
        <end position="540"/>
    </location>
</feature>
<keyword evidence="2" id="KW-0325">Glycoprotein</keyword>
<dbReference type="InterPro" id="IPR004843">
    <property type="entry name" value="Calcineurin-like_PHP"/>
</dbReference>
<dbReference type="PANTHER" id="PTHR45867">
    <property type="entry name" value="PURPLE ACID PHOSPHATASE"/>
    <property type="match status" value="1"/>
</dbReference>
<dbReference type="Proteomes" id="UP001476247">
    <property type="component" value="Unassembled WGS sequence"/>
</dbReference>
<name>A0ABP9XJW3_9FUNG</name>
<feature type="compositionally biased region" description="Low complexity" evidence="4">
    <location>
        <begin position="291"/>
        <end position="305"/>
    </location>
</feature>
<feature type="compositionally biased region" description="Polar residues" evidence="4">
    <location>
        <begin position="306"/>
        <end position="329"/>
    </location>
</feature>
<gene>
    <name evidence="6" type="ORF">HPULCUR_000423</name>
</gene>
<comment type="similarity">
    <text evidence="3">Belongs to the metallophosphoesterase superfamily. Purple acid phosphatase family.</text>
</comment>
<evidence type="ECO:0000256" key="1">
    <source>
        <dbReference type="ARBA" id="ARBA00022729"/>
    </source>
</evidence>
<dbReference type="SUPFAM" id="SSF54616">
    <property type="entry name" value="DNA-binding domain of Mlu1-box binding protein MBP1"/>
    <property type="match status" value="1"/>
</dbReference>
<dbReference type="Gene3D" id="2.60.40.380">
    <property type="entry name" value="Purple acid phosphatase-like, N-terminal"/>
    <property type="match status" value="1"/>
</dbReference>
<feature type="compositionally biased region" description="Low complexity" evidence="4">
    <location>
        <begin position="1036"/>
        <end position="1066"/>
    </location>
</feature>
<dbReference type="Pfam" id="PF00149">
    <property type="entry name" value="Metallophos"/>
    <property type="match status" value="1"/>
</dbReference>